<feature type="transmembrane region" description="Helical" evidence="1">
    <location>
        <begin position="24"/>
        <end position="44"/>
    </location>
</feature>
<dbReference type="EMBL" id="JBCGBO010000002">
    <property type="protein sequence ID" value="KAK9221226.1"/>
    <property type="molecule type" value="Genomic_DNA"/>
</dbReference>
<keyword evidence="1" id="KW-1133">Transmembrane helix</keyword>
<protein>
    <submittedName>
        <fullName evidence="2">Uncharacterized protein</fullName>
    </submittedName>
</protein>
<evidence type="ECO:0000313" key="3">
    <source>
        <dbReference type="Proteomes" id="UP001428341"/>
    </source>
</evidence>
<comment type="caution">
    <text evidence="2">The sequence shown here is derived from an EMBL/GenBank/DDBJ whole genome shotgun (WGS) entry which is preliminary data.</text>
</comment>
<dbReference type="Proteomes" id="UP001428341">
    <property type="component" value="Unassembled WGS sequence"/>
</dbReference>
<sequence>MTARYKRDWLCADLLSLFMHFCKLYSVSTCSLVIQNPLILLKVLSLHRFSLLSNSLSILLTAYWCFRLFILFLFFF</sequence>
<evidence type="ECO:0000256" key="1">
    <source>
        <dbReference type="SAM" id="Phobius"/>
    </source>
</evidence>
<dbReference type="AlphaFoldDB" id="A0AAP0MSK1"/>
<gene>
    <name evidence="2" type="ORF">WN944_009652</name>
</gene>
<keyword evidence="1" id="KW-0472">Membrane</keyword>
<keyword evidence="1" id="KW-0812">Transmembrane</keyword>
<proteinExistence type="predicted"/>
<evidence type="ECO:0000313" key="2">
    <source>
        <dbReference type="EMBL" id="KAK9221226.1"/>
    </source>
</evidence>
<name>A0AAP0MSK1_9ROSI</name>
<accession>A0AAP0MSK1</accession>
<reference evidence="2 3" key="1">
    <citation type="submission" date="2024-05" db="EMBL/GenBank/DDBJ databases">
        <title>Haplotype-resolved chromosome-level genome assembly of Huyou (Citrus changshanensis).</title>
        <authorList>
            <person name="Miao C."/>
            <person name="Chen W."/>
            <person name="Wu Y."/>
            <person name="Wang L."/>
            <person name="Zhao S."/>
            <person name="Grierson D."/>
            <person name="Xu C."/>
            <person name="Chen K."/>
        </authorList>
    </citation>
    <scope>NUCLEOTIDE SEQUENCE [LARGE SCALE GENOMIC DNA]</scope>
    <source>
        <strain evidence="2">01-14</strain>
        <tissue evidence="2">Leaf</tissue>
    </source>
</reference>
<keyword evidence="3" id="KW-1185">Reference proteome</keyword>
<organism evidence="2 3">
    <name type="scientific">Citrus x changshan-huyou</name>
    <dbReference type="NCBI Taxonomy" id="2935761"/>
    <lineage>
        <taxon>Eukaryota</taxon>
        <taxon>Viridiplantae</taxon>
        <taxon>Streptophyta</taxon>
        <taxon>Embryophyta</taxon>
        <taxon>Tracheophyta</taxon>
        <taxon>Spermatophyta</taxon>
        <taxon>Magnoliopsida</taxon>
        <taxon>eudicotyledons</taxon>
        <taxon>Gunneridae</taxon>
        <taxon>Pentapetalae</taxon>
        <taxon>rosids</taxon>
        <taxon>malvids</taxon>
        <taxon>Sapindales</taxon>
        <taxon>Rutaceae</taxon>
        <taxon>Aurantioideae</taxon>
        <taxon>Citrus</taxon>
    </lineage>
</organism>
<feature type="transmembrane region" description="Helical" evidence="1">
    <location>
        <begin position="56"/>
        <end position="75"/>
    </location>
</feature>